<feature type="region of interest" description="Disordered" evidence="1">
    <location>
        <begin position="195"/>
        <end position="230"/>
    </location>
</feature>
<organism evidence="2">
    <name type="scientific">Hexamita inflata</name>
    <dbReference type="NCBI Taxonomy" id="28002"/>
    <lineage>
        <taxon>Eukaryota</taxon>
        <taxon>Metamonada</taxon>
        <taxon>Diplomonadida</taxon>
        <taxon>Hexamitidae</taxon>
        <taxon>Hexamitinae</taxon>
        <taxon>Hexamita</taxon>
    </lineage>
</organism>
<proteinExistence type="predicted"/>
<gene>
    <name evidence="2" type="ORF">HINF_LOCUS42445</name>
    <name evidence="3" type="ORF">HINF_LOCUS46531</name>
</gene>
<protein>
    <submittedName>
        <fullName evidence="2">Uncharacterized protein</fullName>
    </submittedName>
</protein>
<comment type="caution">
    <text evidence="2">The sequence shown here is derived from an EMBL/GenBank/DDBJ whole genome shotgun (WGS) entry which is preliminary data.</text>
</comment>
<keyword evidence="4" id="KW-1185">Reference proteome</keyword>
<dbReference type="Proteomes" id="UP001642409">
    <property type="component" value="Unassembled WGS sequence"/>
</dbReference>
<reference evidence="2" key="1">
    <citation type="submission" date="2023-06" db="EMBL/GenBank/DDBJ databases">
        <authorList>
            <person name="Kurt Z."/>
        </authorList>
    </citation>
    <scope>NUCLEOTIDE SEQUENCE</scope>
</reference>
<dbReference type="EMBL" id="CAXDID020000206">
    <property type="protein sequence ID" value="CAL6055412.1"/>
    <property type="molecule type" value="Genomic_DNA"/>
</dbReference>
<reference evidence="3 4" key="2">
    <citation type="submission" date="2024-07" db="EMBL/GenBank/DDBJ databases">
        <authorList>
            <person name="Akdeniz Z."/>
        </authorList>
    </citation>
    <scope>NUCLEOTIDE SEQUENCE [LARGE SCALE GENOMIC DNA]</scope>
</reference>
<evidence type="ECO:0000313" key="3">
    <source>
        <dbReference type="EMBL" id="CAL6055412.1"/>
    </source>
</evidence>
<name>A0AA86QN62_9EUKA</name>
<feature type="compositionally biased region" description="Low complexity" evidence="1">
    <location>
        <begin position="221"/>
        <end position="230"/>
    </location>
</feature>
<dbReference type="EMBL" id="CATOUU010000851">
    <property type="protein sequence ID" value="CAI9954800.1"/>
    <property type="molecule type" value="Genomic_DNA"/>
</dbReference>
<sequence>MFDLTLRLDSFIFRANQLVLKSDFENVLDARIPPVFTSPFHLQKHMGRPFKIRENEFSEALRQFLRDHTQLPLDTDLQLYVAFKAFPKSLRPQLWQQLAVSLDKTSVQVKNYFFNTWAERINASITDSEQQSQPSELKDLLGSFQQDQIPNNVVNYSAQNTVQNIEQKVFFASSNQAFREQCSLAELFSRFPNQNEPVAPEAPSIQKFVPKKPEPKEESASEPFFSLFDE</sequence>
<dbReference type="AlphaFoldDB" id="A0AA86QN62"/>
<evidence type="ECO:0000313" key="4">
    <source>
        <dbReference type="Proteomes" id="UP001642409"/>
    </source>
</evidence>
<evidence type="ECO:0000313" key="2">
    <source>
        <dbReference type="EMBL" id="CAI9954800.1"/>
    </source>
</evidence>
<accession>A0AA86QN62</accession>
<evidence type="ECO:0000256" key="1">
    <source>
        <dbReference type="SAM" id="MobiDB-lite"/>
    </source>
</evidence>